<proteinExistence type="predicted"/>
<evidence type="ECO:0000313" key="2">
    <source>
        <dbReference type="Proteomes" id="UP001331761"/>
    </source>
</evidence>
<dbReference type="AlphaFoldDB" id="A0AAN8GEE6"/>
<dbReference type="Proteomes" id="UP001331761">
    <property type="component" value="Unassembled WGS sequence"/>
</dbReference>
<evidence type="ECO:0000313" key="1">
    <source>
        <dbReference type="EMBL" id="KAK5984728.1"/>
    </source>
</evidence>
<sequence length="49" mass="5727">MQLVPILTTMLRLSPEETERLNRIAAQDEATHRESEGTWGSYLRWGRLN</sequence>
<protein>
    <submittedName>
        <fullName evidence="1">Uncharacterized protein</fullName>
    </submittedName>
</protein>
<comment type="caution">
    <text evidence="1">The sequence shown here is derived from an EMBL/GenBank/DDBJ whole genome shotgun (WGS) entry which is preliminary data.</text>
</comment>
<name>A0AAN8GEE6_TRICO</name>
<keyword evidence="2" id="KW-1185">Reference proteome</keyword>
<organism evidence="1 2">
    <name type="scientific">Trichostrongylus colubriformis</name>
    <name type="common">Black scour worm</name>
    <dbReference type="NCBI Taxonomy" id="6319"/>
    <lineage>
        <taxon>Eukaryota</taxon>
        <taxon>Metazoa</taxon>
        <taxon>Ecdysozoa</taxon>
        <taxon>Nematoda</taxon>
        <taxon>Chromadorea</taxon>
        <taxon>Rhabditida</taxon>
        <taxon>Rhabditina</taxon>
        <taxon>Rhabditomorpha</taxon>
        <taxon>Strongyloidea</taxon>
        <taxon>Trichostrongylidae</taxon>
        <taxon>Trichostrongylus</taxon>
    </lineage>
</organism>
<dbReference type="EMBL" id="WIXE01002535">
    <property type="protein sequence ID" value="KAK5984728.1"/>
    <property type="molecule type" value="Genomic_DNA"/>
</dbReference>
<accession>A0AAN8GEE6</accession>
<reference evidence="1 2" key="1">
    <citation type="submission" date="2019-10" db="EMBL/GenBank/DDBJ databases">
        <title>Assembly and Annotation for the nematode Trichostrongylus colubriformis.</title>
        <authorList>
            <person name="Martin J."/>
        </authorList>
    </citation>
    <scope>NUCLEOTIDE SEQUENCE [LARGE SCALE GENOMIC DNA]</scope>
    <source>
        <strain evidence="1">G859</strain>
        <tissue evidence="1">Whole worm</tissue>
    </source>
</reference>
<gene>
    <name evidence="1" type="ORF">GCK32_001546</name>
</gene>